<comment type="caution">
    <text evidence="10">The sequence shown here is derived from an EMBL/GenBank/DDBJ whole genome shotgun (WGS) entry which is preliminary data.</text>
</comment>
<evidence type="ECO:0000259" key="9">
    <source>
        <dbReference type="Pfam" id="PF02687"/>
    </source>
</evidence>
<comment type="subcellular location">
    <subcellularLocation>
        <location evidence="1">Cell membrane</location>
        <topology evidence="1">Multi-pass membrane protein</topology>
    </subcellularLocation>
</comment>
<feature type="transmembrane region" description="Helical" evidence="8">
    <location>
        <begin position="404"/>
        <end position="423"/>
    </location>
</feature>
<keyword evidence="5 8" id="KW-0472">Membrane</keyword>
<name>A0A6G4X4R5_9ACTN</name>
<keyword evidence="3 8" id="KW-0812">Transmembrane</keyword>
<evidence type="ECO:0000256" key="7">
    <source>
        <dbReference type="SAM" id="MobiDB-lite"/>
    </source>
</evidence>
<evidence type="ECO:0000313" key="10">
    <source>
        <dbReference type="EMBL" id="NGO72526.1"/>
    </source>
</evidence>
<organism evidence="10 11">
    <name type="scientific">Streptomyces boncukensis</name>
    <dbReference type="NCBI Taxonomy" id="2711219"/>
    <lineage>
        <taxon>Bacteria</taxon>
        <taxon>Bacillati</taxon>
        <taxon>Actinomycetota</taxon>
        <taxon>Actinomycetes</taxon>
        <taxon>Kitasatosporales</taxon>
        <taxon>Streptomycetaceae</taxon>
        <taxon>Streptomyces</taxon>
    </lineage>
</organism>
<evidence type="ECO:0000256" key="1">
    <source>
        <dbReference type="ARBA" id="ARBA00004651"/>
    </source>
</evidence>
<comment type="similarity">
    <text evidence="6">Belongs to the ABC-4 integral membrane protein family.</text>
</comment>
<dbReference type="AlphaFoldDB" id="A0A6G4X4R5"/>
<feature type="domain" description="ABC3 transporter permease C-terminal" evidence="9">
    <location>
        <begin position="311"/>
        <end position="423"/>
    </location>
</feature>
<dbReference type="InterPro" id="IPR003838">
    <property type="entry name" value="ABC3_permease_C"/>
</dbReference>
<dbReference type="InterPro" id="IPR050250">
    <property type="entry name" value="Macrolide_Exporter_MacB"/>
</dbReference>
<feature type="transmembrane region" description="Helical" evidence="8">
    <location>
        <begin position="309"/>
        <end position="333"/>
    </location>
</feature>
<protein>
    <submittedName>
        <fullName evidence="10">FtsX-like permease family protein</fullName>
    </submittedName>
</protein>
<dbReference type="EMBL" id="JAAKZZ010000481">
    <property type="protein sequence ID" value="NGO72526.1"/>
    <property type="molecule type" value="Genomic_DNA"/>
</dbReference>
<evidence type="ECO:0000256" key="6">
    <source>
        <dbReference type="ARBA" id="ARBA00038076"/>
    </source>
</evidence>
<dbReference type="GO" id="GO:0022857">
    <property type="term" value="F:transmembrane transporter activity"/>
    <property type="evidence" value="ECO:0007669"/>
    <property type="project" value="TreeGrafter"/>
</dbReference>
<dbReference type="Proteomes" id="UP000477722">
    <property type="component" value="Unassembled WGS sequence"/>
</dbReference>
<gene>
    <name evidence="10" type="ORF">G5C65_30065</name>
</gene>
<evidence type="ECO:0000256" key="4">
    <source>
        <dbReference type="ARBA" id="ARBA00022989"/>
    </source>
</evidence>
<feature type="region of interest" description="Disordered" evidence="7">
    <location>
        <begin position="475"/>
        <end position="520"/>
    </location>
</feature>
<proteinExistence type="inferred from homology"/>
<keyword evidence="11" id="KW-1185">Reference proteome</keyword>
<keyword evidence="2" id="KW-1003">Cell membrane</keyword>
<evidence type="ECO:0000256" key="5">
    <source>
        <dbReference type="ARBA" id="ARBA00023136"/>
    </source>
</evidence>
<sequence>MIGFVLLRVRAHRLLVAAALLTVVLATSVLATLSAFSSAIGEAGVRRALTHQSASRAVVDIHADVTAADRQRTDAAVRKAARRSFDGLPVRVAAATSSGSYALPGALRPADAARTDQPDQPDLTRFASVDPDRVRLTAGTWPRAPRADGAVPAAIPRAAADRLRLKPGDTFRVTSRLDGPPPVRVRITGVYRPASPGSPYWRLDPLRGEGVRTVDYTTYGPLAVPDAAFARQDGRRAAGLPVPAESRWQARADFSGLAVSRIGALRDHVERSVAAVGRSPGTDRATASSDLPQLLDTLDRALLVTRSTLLIAALQLILLTGLALLLVAQLLAAERAEETSLLRARGASRTRIRALSALEALLLALPAALVAPLLAGPAVRQLTGYGALARAGVEPTVRLPAGTWWAAAAAALGCAAVLVLPALRRHGEAVGAPQGRGTARRPERPGRVRRFALRGGCPCPPAAECECECGGHAPRSPAGARRALRPGGLRPGARPARRAWGSRAGKRGPAAGHGRPAGHARGSAALLRGGADLALVALAALAYWQLERRSEGTGVLSGGAGDGAADGVG</sequence>
<keyword evidence="4 8" id="KW-1133">Transmembrane helix</keyword>
<dbReference type="PANTHER" id="PTHR30572:SF4">
    <property type="entry name" value="ABC TRANSPORTER PERMEASE YTRF"/>
    <property type="match status" value="1"/>
</dbReference>
<accession>A0A6G4X4R5</accession>
<reference evidence="10 11" key="1">
    <citation type="submission" date="2020-02" db="EMBL/GenBank/DDBJ databases">
        <title>Whole-genome analyses of novel actinobacteria.</title>
        <authorList>
            <person name="Sahin N."/>
            <person name="Tatar D."/>
        </authorList>
    </citation>
    <scope>NUCLEOTIDE SEQUENCE [LARGE SCALE GENOMIC DNA]</scope>
    <source>
        <strain evidence="10 11">SB3404</strain>
    </source>
</reference>
<feature type="non-terminal residue" evidence="10">
    <location>
        <position position="569"/>
    </location>
</feature>
<evidence type="ECO:0000256" key="3">
    <source>
        <dbReference type="ARBA" id="ARBA00022692"/>
    </source>
</evidence>
<evidence type="ECO:0000256" key="8">
    <source>
        <dbReference type="SAM" id="Phobius"/>
    </source>
</evidence>
<evidence type="ECO:0000256" key="2">
    <source>
        <dbReference type="ARBA" id="ARBA00022475"/>
    </source>
</evidence>
<feature type="transmembrane region" description="Helical" evidence="8">
    <location>
        <begin position="354"/>
        <end position="375"/>
    </location>
</feature>
<dbReference type="Pfam" id="PF02687">
    <property type="entry name" value="FtsX"/>
    <property type="match status" value="1"/>
</dbReference>
<dbReference type="GO" id="GO:0005886">
    <property type="term" value="C:plasma membrane"/>
    <property type="evidence" value="ECO:0007669"/>
    <property type="project" value="UniProtKB-SubCell"/>
</dbReference>
<dbReference type="PANTHER" id="PTHR30572">
    <property type="entry name" value="MEMBRANE COMPONENT OF TRANSPORTER-RELATED"/>
    <property type="match status" value="1"/>
</dbReference>
<dbReference type="RefSeq" id="WP_165302206.1">
    <property type="nucleotide sequence ID" value="NZ_JAAKZZ010000481.1"/>
</dbReference>
<evidence type="ECO:0000313" key="11">
    <source>
        <dbReference type="Proteomes" id="UP000477722"/>
    </source>
</evidence>